<protein>
    <submittedName>
        <fullName evidence="1">Uncharacterized protein</fullName>
    </submittedName>
</protein>
<dbReference type="OrthoDB" id="425371at2759"/>
<keyword evidence="2" id="KW-1185">Reference proteome</keyword>
<dbReference type="AlphaFoldDB" id="A0A812LI05"/>
<comment type="caution">
    <text evidence="1">The sequence shown here is derived from an EMBL/GenBank/DDBJ whole genome shotgun (WGS) entry which is preliminary data.</text>
</comment>
<evidence type="ECO:0000313" key="2">
    <source>
        <dbReference type="Proteomes" id="UP000601435"/>
    </source>
</evidence>
<name>A0A812LI05_9DINO</name>
<sequence>EIPRDERKRQYSALRRAILKSANPALSAKFSLCDDESRFGMLKSFLVNQGVAAIEVEEKYSRWVTELRTDCYVTVTIFQLEKIYGRSADAKAFIEALIKGRWAAILPTSRACAWIL</sequence>
<feature type="non-terminal residue" evidence="1">
    <location>
        <position position="1"/>
    </location>
</feature>
<proteinExistence type="predicted"/>
<organism evidence="1 2">
    <name type="scientific">Symbiodinium necroappetens</name>
    <dbReference type="NCBI Taxonomy" id="1628268"/>
    <lineage>
        <taxon>Eukaryota</taxon>
        <taxon>Sar</taxon>
        <taxon>Alveolata</taxon>
        <taxon>Dinophyceae</taxon>
        <taxon>Suessiales</taxon>
        <taxon>Symbiodiniaceae</taxon>
        <taxon>Symbiodinium</taxon>
    </lineage>
</organism>
<gene>
    <name evidence="1" type="ORF">SNEC2469_LOCUS4894</name>
</gene>
<dbReference type="Proteomes" id="UP000601435">
    <property type="component" value="Unassembled WGS sequence"/>
</dbReference>
<reference evidence="1" key="1">
    <citation type="submission" date="2021-02" db="EMBL/GenBank/DDBJ databases">
        <authorList>
            <person name="Dougan E. K."/>
            <person name="Rhodes N."/>
            <person name="Thang M."/>
            <person name="Chan C."/>
        </authorList>
    </citation>
    <scope>NUCLEOTIDE SEQUENCE</scope>
</reference>
<dbReference type="EMBL" id="CAJNJA010009482">
    <property type="protein sequence ID" value="CAE7247306.1"/>
    <property type="molecule type" value="Genomic_DNA"/>
</dbReference>
<accession>A0A812LI05</accession>
<evidence type="ECO:0000313" key="1">
    <source>
        <dbReference type="EMBL" id="CAE7247306.1"/>
    </source>
</evidence>